<gene>
    <name evidence="4" type="ORF">S06H3_18585</name>
</gene>
<keyword evidence="2" id="KW-0560">Oxidoreductase</keyword>
<comment type="caution">
    <text evidence="4">The sequence shown here is derived from an EMBL/GenBank/DDBJ whole genome shotgun (WGS) entry which is preliminary data.</text>
</comment>
<dbReference type="PANTHER" id="PTHR20836:SF0">
    <property type="entry name" value="4-HYDROXY-TETRAHYDRODIPICOLINATE REDUCTASE 1, CHLOROPLASTIC-RELATED"/>
    <property type="match status" value="1"/>
</dbReference>
<dbReference type="Pfam" id="PF01113">
    <property type="entry name" value="DapB_N"/>
    <property type="match status" value="1"/>
</dbReference>
<dbReference type="GO" id="GO:0008839">
    <property type="term" value="F:4-hydroxy-tetrahydrodipicolinate reductase"/>
    <property type="evidence" value="ECO:0007669"/>
    <property type="project" value="InterPro"/>
</dbReference>
<feature type="non-terminal residue" evidence="4">
    <location>
        <position position="163"/>
    </location>
</feature>
<dbReference type="GO" id="GO:0009089">
    <property type="term" value="P:lysine biosynthetic process via diaminopimelate"/>
    <property type="evidence" value="ECO:0007669"/>
    <property type="project" value="InterPro"/>
</dbReference>
<dbReference type="PANTHER" id="PTHR20836">
    <property type="entry name" value="DIHYDRODIPICOLINATE REDUCTASE"/>
    <property type="match status" value="1"/>
</dbReference>
<name>X1NBA1_9ZZZZ</name>
<keyword evidence="1" id="KW-0521">NADP</keyword>
<reference evidence="4" key="1">
    <citation type="journal article" date="2014" name="Front. Microbiol.">
        <title>High frequency of phylogenetically diverse reductive dehalogenase-homologous genes in deep subseafloor sedimentary metagenomes.</title>
        <authorList>
            <person name="Kawai M."/>
            <person name="Futagami T."/>
            <person name="Toyoda A."/>
            <person name="Takaki Y."/>
            <person name="Nishi S."/>
            <person name="Hori S."/>
            <person name="Arai W."/>
            <person name="Tsubouchi T."/>
            <person name="Morono Y."/>
            <person name="Uchiyama I."/>
            <person name="Ito T."/>
            <person name="Fujiyama A."/>
            <person name="Inagaki F."/>
            <person name="Takami H."/>
        </authorList>
    </citation>
    <scope>NUCLEOTIDE SEQUENCE</scope>
    <source>
        <strain evidence="4">Expedition CK06-06</strain>
    </source>
</reference>
<dbReference type="EMBL" id="BARV01009421">
    <property type="protein sequence ID" value="GAI15924.1"/>
    <property type="molecule type" value="Genomic_DNA"/>
</dbReference>
<sequence length="163" mass="18077">MRASLSITMSGLPGKMASLVAETIKKKENGFYLKGDALTGLNQPKNCKISNYEINLIPPEQHQEYLSLLNKDIDRSIEVPIIVDFSQPDAINKNAELYCKYNIPFVMGTTGGDREVLERVVEESGNKAVIAPNMAKPIVLLQSMCEYASKNFPNAFEGFEMAI</sequence>
<protein>
    <recommendedName>
        <fullName evidence="3">Dihydrodipicolinate reductase N-terminal domain-containing protein</fullName>
    </recommendedName>
</protein>
<proteinExistence type="predicted"/>
<dbReference type="InterPro" id="IPR000846">
    <property type="entry name" value="DapB_N"/>
</dbReference>
<dbReference type="GO" id="GO:0009570">
    <property type="term" value="C:chloroplast stroma"/>
    <property type="evidence" value="ECO:0007669"/>
    <property type="project" value="TreeGrafter"/>
</dbReference>
<dbReference type="InterPro" id="IPR036291">
    <property type="entry name" value="NAD(P)-bd_dom_sf"/>
</dbReference>
<dbReference type="Gene3D" id="3.40.50.720">
    <property type="entry name" value="NAD(P)-binding Rossmann-like Domain"/>
    <property type="match status" value="1"/>
</dbReference>
<dbReference type="InterPro" id="IPR023940">
    <property type="entry name" value="DHDPR_bac"/>
</dbReference>
<dbReference type="GO" id="GO:0019877">
    <property type="term" value="P:diaminopimelate biosynthetic process"/>
    <property type="evidence" value="ECO:0007669"/>
    <property type="project" value="TreeGrafter"/>
</dbReference>
<organism evidence="4">
    <name type="scientific">marine sediment metagenome</name>
    <dbReference type="NCBI Taxonomy" id="412755"/>
    <lineage>
        <taxon>unclassified sequences</taxon>
        <taxon>metagenomes</taxon>
        <taxon>ecological metagenomes</taxon>
    </lineage>
</organism>
<dbReference type="SUPFAM" id="SSF51735">
    <property type="entry name" value="NAD(P)-binding Rossmann-fold domains"/>
    <property type="match status" value="1"/>
</dbReference>
<evidence type="ECO:0000259" key="3">
    <source>
        <dbReference type="Pfam" id="PF01113"/>
    </source>
</evidence>
<feature type="domain" description="Dihydrodipicolinate reductase N-terminal" evidence="3">
    <location>
        <begin position="6"/>
        <end position="134"/>
    </location>
</feature>
<dbReference type="AlphaFoldDB" id="X1NBA1"/>
<accession>X1NBA1</accession>
<evidence type="ECO:0000256" key="2">
    <source>
        <dbReference type="ARBA" id="ARBA00023002"/>
    </source>
</evidence>
<evidence type="ECO:0000256" key="1">
    <source>
        <dbReference type="ARBA" id="ARBA00022857"/>
    </source>
</evidence>
<evidence type="ECO:0000313" key="4">
    <source>
        <dbReference type="EMBL" id="GAI15924.1"/>
    </source>
</evidence>